<feature type="chain" id="PRO_5005173208" description="Secreted protein" evidence="1">
    <location>
        <begin position="20"/>
        <end position="107"/>
    </location>
</feature>
<evidence type="ECO:0000313" key="2">
    <source>
        <dbReference type="EMBL" id="KIK07710.1"/>
    </source>
</evidence>
<dbReference type="EMBL" id="KN838546">
    <property type="protein sequence ID" value="KIK07710.1"/>
    <property type="molecule type" value="Genomic_DNA"/>
</dbReference>
<proteinExistence type="predicted"/>
<gene>
    <name evidence="2" type="ORF">K443DRAFT_673281</name>
</gene>
<reference evidence="2 3" key="1">
    <citation type="submission" date="2014-04" db="EMBL/GenBank/DDBJ databases">
        <authorList>
            <consortium name="DOE Joint Genome Institute"/>
            <person name="Kuo A."/>
            <person name="Kohler A."/>
            <person name="Nagy L.G."/>
            <person name="Floudas D."/>
            <person name="Copeland A."/>
            <person name="Barry K.W."/>
            <person name="Cichocki N."/>
            <person name="Veneault-Fourrey C."/>
            <person name="LaButti K."/>
            <person name="Lindquist E.A."/>
            <person name="Lipzen A."/>
            <person name="Lundell T."/>
            <person name="Morin E."/>
            <person name="Murat C."/>
            <person name="Sun H."/>
            <person name="Tunlid A."/>
            <person name="Henrissat B."/>
            <person name="Grigoriev I.V."/>
            <person name="Hibbett D.S."/>
            <person name="Martin F."/>
            <person name="Nordberg H.P."/>
            <person name="Cantor M.N."/>
            <person name="Hua S.X."/>
        </authorList>
    </citation>
    <scope>NUCLEOTIDE SEQUENCE [LARGE SCALE GENOMIC DNA]</scope>
    <source>
        <strain evidence="2 3">LaAM-08-1</strain>
    </source>
</reference>
<evidence type="ECO:0000313" key="3">
    <source>
        <dbReference type="Proteomes" id="UP000054477"/>
    </source>
</evidence>
<keyword evidence="3" id="KW-1185">Reference proteome</keyword>
<protein>
    <recommendedName>
        <fullName evidence="4">Secreted protein</fullName>
    </recommendedName>
</protein>
<evidence type="ECO:0000256" key="1">
    <source>
        <dbReference type="SAM" id="SignalP"/>
    </source>
</evidence>
<dbReference type="AlphaFoldDB" id="A0A0C9X681"/>
<feature type="signal peptide" evidence="1">
    <location>
        <begin position="1"/>
        <end position="19"/>
    </location>
</feature>
<accession>A0A0C9X681</accession>
<name>A0A0C9X681_9AGAR</name>
<dbReference type="HOGENOM" id="CLU_2298321_0_0_1"/>
<organism evidence="2 3">
    <name type="scientific">Laccaria amethystina LaAM-08-1</name>
    <dbReference type="NCBI Taxonomy" id="1095629"/>
    <lineage>
        <taxon>Eukaryota</taxon>
        <taxon>Fungi</taxon>
        <taxon>Dikarya</taxon>
        <taxon>Basidiomycota</taxon>
        <taxon>Agaricomycotina</taxon>
        <taxon>Agaricomycetes</taxon>
        <taxon>Agaricomycetidae</taxon>
        <taxon>Agaricales</taxon>
        <taxon>Agaricineae</taxon>
        <taxon>Hydnangiaceae</taxon>
        <taxon>Laccaria</taxon>
    </lineage>
</organism>
<dbReference type="Proteomes" id="UP000054477">
    <property type="component" value="Unassembled WGS sequence"/>
</dbReference>
<reference evidence="3" key="2">
    <citation type="submission" date="2015-01" db="EMBL/GenBank/DDBJ databases">
        <title>Evolutionary Origins and Diversification of the Mycorrhizal Mutualists.</title>
        <authorList>
            <consortium name="DOE Joint Genome Institute"/>
            <consortium name="Mycorrhizal Genomics Consortium"/>
            <person name="Kohler A."/>
            <person name="Kuo A."/>
            <person name="Nagy L.G."/>
            <person name="Floudas D."/>
            <person name="Copeland A."/>
            <person name="Barry K.W."/>
            <person name="Cichocki N."/>
            <person name="Veneault-Fourrey C."/>
            <person name="LaButti K."/>
            <person name="Lindquist E.A."/>
            <person name="Lipzen A."/>
            <person name="Lundell T."/>
            <person name="Morin E."/>
            <person name="Murat C."/>
            <person name="Riley R."/>
            <person name="Ohm R."/>
            <person name="Sun H."/>
            <person name="Tunlid A."/>
            <person name="Henrissat B."/>
            <person name="Grigoriev I.V."/>
            <person name="Hibbett D.S."/>
            <person name="Martin F."/>
        </authorList>
    </citation>
    <scope>NUCLEOTIDE SEQUENCE [LARGE SCALE GENOMIC DNA]</scope>
    <source>
        <strain evidence="3">LaAM-08-1</strain>
    </source>
</reference>
<evidence type="ECO:0008006" key="4">
    <source>
        <dbReference type="Google" id="ProtNLM"/>
    </source>
</evidence>
<sequence>MGGFALCFVLVRPTPFSLVVRLSTTPVVRIPTGFVARVPLHWRWSSAPDIYSPGLGLVPRGVEAGRWQRITGVRGAPTGPTAVLRLTANCRLTSLFSDRACCSKYKE</sequence>
<keyword evidence="1" id="KW-0732">Signal</keyword>